<accession>A0A699XIU7</accession>
<gene>
    <name evidence="1" type="ORF">Tci_928393</name>
</gene>
<evidence type="ECO:0000313" key="1">
    <source>
        <dbReference type="EMBL" id="GFD56424.1"/>
    </source>
</evidence>
<proteinExistence type="predicted"/>
<sequence>DGAADVDAAGSDLDRHALEPAIEHRFQARQAACFLDTGEKDFLLEAAVIELEHFDLQVFARTEVGKDARLAHAHAVCEQADGQALETITAG</sequence>
<feature type="non-terminal residue" evidence="1">
    <location>
        <position position="91"/>
    </location>
</feature>
<protein>
    <submittedName>
        <fullName evidence="1">Uncharacterized protein</fullName>
    </submittedName>
</protein>
<comment type="caution">
    <text evidence="1">The sequence shown here is derived from an EMBL/GenBank/DDBJ whole genome shotgun (WGS) entry which is preliminary data.</text>
</comment>
<name>A0A699XIU7_TANCI</name>
<dbReference type="EMBL" id="BKCJ011829198">
    <property type="protein sequence ID" value="GFD56424.1"/>
    <property type="molecule type" value="Genomic_DNA"/>
</dbReference>
<dbReference type="AlphaFoldDB" id="A0A699XIU7"/>
<organism evidence="1">
    <name type="scientific">Tanacetum cinerariifolium</name>
    <name type="common">Dalmatian daisy</name>
    <name type="synonym">Chrysanthemum cinerariifolium</name>
    <dbReference type="NCBI Taxonomy" id="118510"/>
    <lineage>
        <taxon>Eukaryota</taxon>
        <taxon>Viridiplantae</taxon>
        <taxon>Streptophyta</taxon>
        <taxon>Embryophyta</taxon>
        <taxon>Tracheophyta</taxon>
        <taxon>Spermatophyta</taxon>
        <taxon>Magnoliopsida</taxon>
        <taxon>eudicotyledons</taxon>
        <taxon>Gunneridae</taxon>
        <taxon>Pentapetalae</taxon>
        <taxon>asterids</taxon>
        <taxon>campanulids</taxon>
        <taxon>Asterales</taxon>
        <taxon>Asteraceae</taxon>
        <taxon>Asteroideae</taxon>
        <taxon>Anthemideae</taxon>
        <taxon>Anthemidinae</taxon>
        <taxon>Tanacetum</taxon>
    </lineage>
</organism>
<reference evidence="1" key="1">
    <citation type="journal article" date="2019" name="Sci. Rep.">
        <title>Draft genome of Tanacetum cinerariifolium, the natural source of mosquito coil.</title>
        <authorList>
            <person name="Yamashiro T."/>
            <person name="Shiraishi A."/>
            <person name="Satake H."/>
            <person name="Nakayama K."/>
        </authorList>
    </citation>
    <scope>NUCLEOTIDE SEQUENCE</scope>
</reference>
<feature type="non-terminal residue" evidence="1">
    <location>
        <position position="1"/>
    </location>
</feature>